<keyword evidence="1 2" id="KW-0732">Signal</keyword>
<dbReference type="InterPro" id="IPR050955">
    <property type="entry name" value="Plant_Biomass_Hydrol_Est"/>
</dbReference>
<dbReference type="AlphaFoldDB" id="A0A517W6W9"/>
<dbReference type="SUPFAM" id="SSF53474">
    <property type="entry name" value="alpha/beta-Hydrolases"/>
    <property type="match status" value="1"/>
</dbReference>
<dbReference type="RefSeq" id="WP_145036572.1">
    <property type="nucleotide sequence ID" value="NZ_CP036347.1"/>
</dbReference>
<evidence type="ECO:0000313" key="4">
    <source>
        <dbReference type="Proteomes" id="UP000320722"/>
    </source>
</evidence>
<dbReference type="InterPro" id="IPR000801">
    <property type="entry name" value="Esterase-like"/>
</dbReference>
<organism evidence="3 4">
    <name type="scientific">Gimesia chilikensis</name>
    <dbReference type="NCBI Taxonomy" id="2605989"/>
    <lineage>
        <taxon>Bacteria</taxon>
        <taxon>Pseudomonadati</taxon>
        <taxon>Planctomycetota</taxon>
        <taxon>Planctomycetia</taxon>
        <taxon>Planctomycetales</taxon>
        <taxon>Planctomycetaceae</taxon>
        <taxon>Gimesia</taxon>
    </lineage>
</organism>
<dbReference type="Proteomes" id="UP000320722">
    <property type="component" value="Chromosome"/>
</dbReference>
<keyword evidence="3" id="KW-0378">Hydrolase</keyword>
<dbReference type="EMBL" id="CP036347">
    <property type="protein sequence ID" value="QDU00996.1"/>
    <property type="molecule type" value="Genomic_DNA"/>
</dbReference>
<protein>
    <submittedName>
        <fullName evidence="3">Alpha/beta hydrolase family protein</fullName>
    </submittedName>
</protein>
<dbReference type="InterPro" id="IPR029058">
    <property type="entry name" value="AB_hydrolase_fold"/>
</dbReference>
<dbReference type="GO" id="GO:0016787">
    <property type="term" value="F:hydrolase activity"/>
    <property type="evidence" value="ECO:0007669"/>
    <property type="project" value="UniProtKB-KW"/>
</dbReference>
<feature type="chain" id="PRO_5022182974" evidence="2">
    <location>
        <begin position="32"/>
        <end position="875"/>
    </location>
</feature>
<proteinExistence type="predicted"/>
<dbReference type="PANTHER" id="PTHR43037">
    <property type="entry name" value="UNNAMED PRODUCT-RELATED"/>
    <property type="match status" value="1"/>
</dbReference>
<dbReference type="Pfam" id="PF00756">
    <property type="entry name" value="Esterase"/>
    <property type="match status" value="1"/>
</dbReference>
<evidence type="ECO:0000256" key="2">
    <source>
        <dbReference type="SAM" id="SignalP"/>
    </source>
</evidence>
<gene>
    <name evidence="3" type="ORF">V6x_06740</name>
</gene>
<reference evidence="3 4" key="1">
    <citation type="submission" date="2019-02" db="EMBL/GenBank/DDBJ databases">
        <title>Deep-cultivation of Planctomycetes and their phenomic and genomic characterization uncovers novel biology.</title>
        <authorList>
            <person name="Wiegand S."/>
            <person name="Jogler M."/>
            <person name="Boedeker C."/>
            <person name="Pinto D."/>
            <person name="Vollmers J."/>
            <person name="Rivas-Marin E."/>
            <person name="Kohn T."/>
            <person name="Peeters S.H."/>
            <person name="Heuer A."/>
            <person name="Rast P."/>
            <person name="Oberbeckmann S."/>
            <person name="Bunk B."/>
            <person name="Jeske O."/>
            <person name="Meyerdierks A."/>
            <person name="Storesund J.E."/>
            <person name="Kallscheuer N."/>
            <person name="Luecker S."/>
            <person name="Lage O.M."/>
            <person name="Pohl T."/>
            <person name="Merkel B.J."/>
            <person name="Hornburger P."/>
            <person name="Mueller R.-W."/>
            <person name="Bruemmer F."/>
            <person name="Labrenz M."/>
            <person name="Spormann A.M."/>
            <person name="Op den Camp H."/>
            <person name="Overmann J."/>
            <person name="Amann R."/>
            <person name="Jetten M.S.M."/>
            <person name="Mascher T."/>
            <person name="Medema M.H."/>
            <person name="Devos D.P."/>
            <person name="Kaster A.-K."/>
            <person name="Ovreas L."/>
            <person name="Rohde M."/>
            <person name="Galperin M.Y."/>
            <person name="Jogler C."/>
        </authorList>
    </citation>
    <scope>NUCLEOTIDE SEQUENCE [LARGE SCALE GENOMIC DNA]</scope>
    <source>
        <strain evidence="3 4">V6</strain>
    </source>
</reference>
<evidence type="ECO:0000313" key="3">
    <source>
        <dbReference type="EMBL" id="QDU00996.1"/>
    </source>
</evidence>
<dbReference type="Gene3D" id="3.40.50.1820">
    <property type="entry name" value="alpha/beta hydrolase"/>
    <property type="match status" value="1"/>
</dbReference>
<dbReference type="PANTHER" id="PTHR43037:SF1">
    <property type="entry name" value="BLL1128 PROTEIN"/>
    <property type="match status" value="1"/>
</dbReference>
<sequence length="875" mass="96249" precursor="true">MQTLRTRFLFAIRTALLVCCVTLLTAGPALQAQTKSKTPESTQTAPVKTGFVNAVYKDDAGEHRYVVFVPHDYNPAKKYPVILFLHGAGERGNDGLKQTQVGLGPIIKRQEKTFPFIAVFPQAENMKERLLEGWLADSSDGKRALQILNQVLQKYSTNSNQQILTGWSMGGYGAWSMAAAFPNRWSAVVPLSGGGKTESAAQLKDVPLWAFHGAKDRVVLPEESQRMIDAVKKAGGEPRFTLVPDAGHDVWKVAYSQPLFDWMQNPTQQIDPAAPLLVKPDRKQPAAAVDSETPFVPALMINDAVSVRLGNRFLQSLADAVPSMVPADMLEGRIADIQDWTTAQGRSFSVQFSGISYKGALERAAVEAYAAGTLNIQLGIKDVNLYISNTYVNGNRHSAVAGPISVSIGHQRPVWLSFDVRPFIQGDQLKLKLIRTRFTIPQDNWYVSGPAGVSTRGIGMTSEKVSSGLIDGIYGSKGRIEDEVKAIVPGLVEELEKQLSFSEASQVVDAVWPLPVYQPRIKLWPREVVTDKQGVSLNFGLTVAALDPTNPPATVQQVNAFGTPVDEIPKVTDLQVGVAPGILKPLTEMLVKDDVARIPVLDIPGHSFDPLADPKTLQQVFPDLKQYGDGLQIWSELVLTRPIQVEDSNKPKSASDDPFRFVVPRAAISMAIKKSASDKQWTPYAEFSLSLSQDVDPEIVDQSFSKRAIRLDWEGDSRIGGLARFAPDYKPQEKNIDQEKLRSLVQAAWDGWTKQGPASVAEIPDIELGFGRYRIQQIQWSAPQLLATFSVPELKITNGTKQDIEYELKSPYSDWGGPYKLKPGESHAFDAAMPLTYRRKVDGQLHVFTLASGSHFEFLPEAGHPEGVLYEAADN</sequence>
<accession>A0A517W6W9</accession>
<name>A0A517W6W9_9PLAN</name>
<feature type="signal peptide" evidence="2">
    <location>
        <begin position="1"/>
        <end position="31"/>
    </location>
</feature>
<evidence type="ECO:0000256" key="1">
    <source>
        <dbReference type="ARBA" id="ARBA00022729"/>
    </source>
</evidence>